<sequence length="220" mass="24037">MSVMTTLLSVQTPQSTVVTTATHFPEGITLPIPTRASNSQDLTEKSGATLSSDDLSSPSNNSSRPSNQHLPHILPPVFVTSFLLIVFISLFLRCRLSKYNGQSQRIKPVAFNPRLTPTLSHDNSLVPYAAQVPRTGKRFRQPEAHNTNSTVINDNENPSFSVQNVARSRAHPQVRIADAVDLEAPATIQADLLQLQARVADLEAGRDPVISPPEYSAHQN</sequence>
<protein>
    <recommendedName>
        <fullName evidence="5">Transmembrane protein</fullName>
    </recommendedName>
</protein>
<keyword evidence="2" id="KW-0812">Transmembrane</keyword>
<evidence type="ECO:0000313" key="3">
    <source>
        <dbReference type="EMBL" id="KAJ3574852.1"/>
    </source>
</evidence>
<evidence type="ECO:0000256" key="2">
    <source>
        <dbReference type="SAM" id="Phobius"/>
    </source>
</evidence>
<dbReference type="EMBL" id="JANIEX010000055">
    <property type="protein sequence ID" value="KAJ3574852.1"/>
    <property type="molecule type" value="Genomic_DNA"/>
</dbReference>
<keyword evidence="2" id="KW-1133">Transmembrane helix</keyword>
<evidence type="ECO:0000256" key="1">
    <source>
        <dbReference type="SAM" id="MobiDB-lite"/>
    </source>
</evidence>
<gene>
    <name evidence="3" type="ORF">NP233_g1476</name>
</gene>
<comment type="caution">
    <text evidence="3">The sequence shown here is derived from an EMBL/GenBank/DDBJ whole genome shotgun (WGS) entry which is preliminary data.</text>
</comment>
<keyword evidence="4" id="KW-1185">Reference proteome</keyword>
<evidence type="ECO:0000313" key="4">
    <source>
        <dbReference type="Proteomes" id="UP001213000"/>
    </source>
</evidence>
<feature type="region of interest" description="Disordered" evidence="1">
    <location>
        <begin position="29"/>
        <end position="69"/>
    </location>
</feature>
<organism evidence="3 4">
    <name type="scientific">Leucocoprinus birnbaumii</name>
    <dbReference type="NCBI Taxonomy" id="56174"/>
    <lineage>
        <taxon>Eukaryota</taxon>
        <taxon>Fungi</taxon>
        <taxon>Dikarya</taxon>
        <taxon>Basidiomycota</taxon>
        <taxon>Agaricomycotina</taxon>
        <taxon>Agaricomycetes</taxon>
        <taxon>Agaricomycetidae</taxon>
        <taxon>Agaricales</taxon>
        <taxon>Agaricineae</taxon>
        <taxon>Agaricaceae</taxon>
        <taxon>Leucocoprinus</taxon>
    </lineage>
</organism>
<reference evidence="3" key="1">
    <citation type="submission" date="2022-07" db="EMBL/GenBank/DDBJ databases">
        <title>Genome Sequence of Leucocoprinus birnbaumii.</title>
        <authorList>
            <person name="Buettner E."/>
        </authorList>
    </citation>
    <scope>NUCLEOTIDE SEQUENCE</scope>
    <source>
        <strain evidence="3">VT141</strain>
    </source>
</reference>
<keyword evidence="2" id="KW-0472">Membrane</keyword>
<feature type="transmembrane region" description="Helical" evidence="2">
    <location>
        <begin position="73"/>
        <end position="92"/>
    </location>
</feature>
<accession>A0AAD5W0G4</accession>
<feature type="compositionally biased region" description="Low complexity" evidence="1">
    <location>
        <begin position="50"/>
        <end position="66"/>
    </location>
</feature>
<name>A0AAD5W0G4_9AGAR</name>
<dbReference type="Proteomes" id="UP001213000">
    <property type="component" value="Unassembled WGS sequence"/>
</dbReference>
<proteinExistence type="predicted"/>
<evidence type="ECO:0008006" key="5">
    <source>
        <dbReference type="Google" id="ProtNLM"/>
    </source>
</evidence>
<dbReference type="AlphaFoldDB" id="A0AAD5W0G4"/>
<feature type="compositionally biased region" description="Polar residues" evidence="1">
    <location>
        <begin position="35"/>
        <end position="49"/>
    </location>
</feature>